<proteinExistence type="predicted"/>
<dbReference type="Gene3D" id="3.40.50.300">
    <property type="entry name" value="P-loop containing nucleotide triphosphate hydrolases"/>
    <property type="match status" value="1"/>
</dbReference>
<dbReference type="AlphaFoldDB" id="X1V4S8"/>
<gene>
    <name evidence="2" type="ORF">S12H4_33586</name>
</gene>
<evidence type="ECO:0000313" key="2">
    <source>
        <dbReference type="EMBL" id="GAI99609.1"/>
    </source>
</evidence>
<dbReference type="SUPFAM" id="SSF52540">
    <property type="entry name" value="P-loop containing nucleoside triphosphate hydrolases"/>
    <property type="match status" value="1"/>
</dbReference>
<accession>X1V4S8</accession>
<dbReference type="InterPro" id="IPR053155">
    <property type="entry name" value="F-pilin_assembly_TraC"/>
</dbReference>
<sequence length="211" mass="24091">LEDLQTVLQNTEGGKGIAQRLEKYVRGSYAGFTNNPTDVDVSNRFIIFSIRDLEEELRPIAMYIVLNFVWTLVRSELKRRLLIVDEAWWMMKYKDSASFLFGLVKRARKYYLGVTTITQDIEDFMRSEYGKPIITNSSLQLLMKQSPSSIEAVGNAFGLTGSEKTFLLETKVGEGLFFVGLKHVAIKIIASYTEDQIITTDPERVLELKKT</sequence>
<dbReference type="InterPro" id="IPR043964">
    <property type="entry name" value="P-loop_TraG"/>
</dbReference>
<organism evidence="2">
    <name type="scientific">marine sediment metagenome</name>
    <dbReference type="NCBI Taxonomy" id="412755"/>
    <lineage>
        <taxon>unclassified sequences</taxon>
        <taxon>metagenomes</taxon>
        <taxon>ecological metagenomes</taxon>
    </lineage>
</organism>
<name>X1V4S8_9ZZZZ</name>
<evidence type="ECO:0000259" key="1">
    <source>
        <dbReference type="Pfam" id="PF19044"/>
    </source>
</evidence>
<dbReference type="PANTHER" id="PTHR38467:SF1">
    <property type="entry name" value="CONJUGATIVE TRANSFER: ASSEMBLY"/>
    <property type="match status" value="1"/>
</dbReference>
<feature type="domain" description="TraG P-loop" evidence="1">
    <location>
        <begin position="22"/>
        <end position="169"/>
    </location>
</feature>
<protein>
    <recommendedName>
        <fullName evidence="1">TraG P-loop domain-containing protein</fullName>
    </recommendedName>
</protein>
<dbReference type="PANTHER" id="PTHR38467">
    <property type="match status" value="1"/>
</dbReference>
<comment type="caution">
    <text evidence="2">The sequence shown here is derived from an EMBL/GenBank/DDBJ whole genome shotgun (WGS) entry which is preliminary data.</text>
</comment>
<feature type="non-terminal residue" evidence="2">
    <location>
        <position position="1"/>
    </location>
</feature>
<dbReference type="InterPro" id="IPR027417">
    <property type="entry name" value="P-loop_NTPase"/>
</dbReference>
<dbReference type="Pfam" id="PF19044">
    <property type="entry name" value="P-loop_TraG"/>
    <property type="match status" value="1"/>
</dbReference>
<reference evidence="2" key="1">
    <citation type="journal article" date="2014" name="Front. Microbiol.">
        <title>High frequency of phylogenetically diverse reductive dehalogenase-homologous genes in deep subseafloor sedimentary metagenomes.</title>
        <authorList>
            <person name="Kawai M."/>
            <person name="Futagami T."/>
            <person name="Toyoda A."/>
            <person name="Takaki Y."/>
            <person name="Nishi S."/>
            <person name="Hori S."/>
            <person name="Arai W."/>
            <person name="Tsubouchi T."/>
            <person name="Morono Y."/>
            <person name="Uchiyama I."/>
            <person name="Ito T."/>
            <person name="Fujiyama A."/>
            <person name="Inagaki F."/>
            <person name="Takami H."/>
        </authorList>
    </citation>
    <scope>NUCLEOTIDE SEQUENCE</scope>
    <source>
        <strain evidence="2">Expedition CK06-06</strain>
    </source>
</reference>
<dbReference type="EMBL" id="BARW01019803">
    <property type="protein sequence ID" value="GAI99609.1"/>
    <property type="molecule type" value="Genomic_DNA"/>
</dbReference>